<organism evidence="6 7">
    <name type="scientific">Clonorchis sinensis</name>
    <name type="common">Chinese liver fluke</name>
    <dbReference type="NCBI Taxonomy" id="79923"/>
    <lineage>
        <taxon>Eukaryota</taxon>
        <taxon>Metazoa</taxon>
        <taxon>Spiralia</taxon>
        <taxon>Lophotrochozoa</taxon>
        <taxon>Platyhelminthes</taxon>
        <taxon>Trematoda</taxon>
        <taxon>Digenea</taxon>
        <taxon>Opisthorchiida</taxon>
        <taxon>Opisthorchiata</taxon>
        <taxon>Opisthorchiidae</taxon>
        <taxon>Clonorchis</taxon>
    </lineage>
</organism>
<dbReference type="PANTHER" id="PTHR46321">
    <property type="entry name" value="KIF1-BINDING PROTEIN"/>
    <property type="match status" value="1"/>
</dbReference>
<dbReference type="GO" id="GO:0005856">
    <property type="term" value="C:cytoskeleton"/>
    <property type="evidence" value="ECO:0007669"/>
    <property type="project" value="UniProtKB-SubCell"/>
</dbReference>
<evidence type="ECO:0000313" key="6">
    <source>
        <dbReference type="EMBL" id="KAG5442444.1"/>
    </source>
</evidence>
<name>A0A8T1LZB0_CLOSI</name>
<reference evidence="6 7" key="2">
    <citation type="journal article" date="2021" name="Genomics">
        <title>High-quality reference genome for Clonorchis sinensis.</title>
        <authorList>
            <person name="Young N.D."/>
            <person name="Stroehlein A.J."/>
            <person name="Kinkar L."/>
            <person name="Wang T."/>
            <person name="Sohn W.M."/>
            <person name="Chang B.C.H."/>
            <person name="Kaur P."/>
            <person name="Weisz D."/>
            <person name="Dudchenko O."/>
            <person name="Aiden E.L."/>
            <person name="Korhonen P.K."/>
            <person name="Gasser R.B."/>
        </authorList>
    </citation>
    <scope>NUCLEOTIDE SEQUENCE [LARGE SCALE GENOMIC DNA]</scope>
    <source>
        <strain evidence="6">Cs-k2</strain>
    </source>
</reference>
<accession>A0A8T1LZB0</accession>
<comment type="caution">
    <text evidence="6">The sequence shown here is derived from an EMBL/GenBank/DDBJ whole genome shotgun (WGS) entry which is preliminary data.</text>
</comment>
<proteinExistence type="inferred from homology"/>
<comment type="similarity">
    <text evidence="2">Belongs to the KIF-binding protein family.</text>
</comment>
<dbReference type="OrthoDB" id="409897at2759"/>
<dbReference type="AlphaFoldDB" id="A0A8T1LZB0"/>
<dbReference type="PANTHER" id="PTHR46321:SF1">
    <property type="entry name" value="KIF-BINDING PROTEIN"/>
    <property type="match status" value="1"/>
</dbReference>
<keyword evidence="4" id="KW-0963">Cytoplasm</keyword>
<keyword evidence="7" id="KW-1185">Reference proteome</keyword>
<sequence length="734" mass="83912">MLQVQKFLEDHTQTLKEVRNLEFVRIQQATPAVQIRLATRRKYTELLEAFESSFPKICTAMHFLYWGFIRARIANTYLESSEPAKAYALLKVIFSETKDLVSVQLLADKLQYPERFSDGGQYSKSDLILLDTFAGLFQTVFNLLAASVAPSSDDSKLERKTAETSFHWLQCAKRVHELYVEHNNRFVGPTFWETIAFKDYVHQLGDTPEKAIRETRQTPERLLFEHGYTNTIFLLAQAYQLANEPSHAATCCQLTLSRQLTYAQPFKDLAHLVLSADNNRTKPRAASARRYRDANQAVFGNMRRRFACYISNAVQPFDPIDWANNAASLSNYYESVEESDGYYYSTLECLVSACAIIDGVDVRIPEGVSTARPSGHPKKRLTEQHLRTRANVYRALGQFELNLLQRGGECIKENPKLLNRKPDVAFSDQAKDFGSMFQLSLRSFLRQLVESDLSEACSSSLSADTDNTEDSQSPAPPTSVEVYVDMLATCPTTYESAVPVFRMMSHCFNQAEQYYTISEHCSDAVALGQQRSKAYLLMSGFESSEARQCCMHKRRVDVLETILRPLSRKHYLMLCRQLMFELAEALTTMRDLKQRAYEQVRQAKTESALHYARKANSLAKRALAFYQQLINSYARPNQLCRTLSEDEIRPLMLAHFYSARLHSKLFPATREDRVQNLSKALSQYNYVVSLVEAHLRHNPESTIGQSEEVQIARDMAHLLPPKITRLHRGERLAD</sequence>
<evidence type="ECO:0000256" key="3">
    <source>
        <dbReference type="ARBA" id="ARBA00016840"/>
    </source>
</evidence>
<dbReference type="InterPro" id="IPR022083">
    <property type="entry name" value="KBP"/>
</dbReference>
<keyword evidence="5" id="KW-0206">Cytoskeleton</keyword>
<dbReference type="Proteomes" id="UP000286415">
    <property type="component" value="Unassembled WGS sequence"/>
</dbReference>
<evidence type="ECO:0000256" key="2">
    <source>
        <dbReference type="ARBA" id="ARBA00010305"/>
    </source>
</evidence>
<dbReference type="EMBL" id="NIRI02000076">
    <property type="protein sequence ID" value="KAG5442444.1"/>
    <property type="molecule type" value="Genomic_DNA"/>
</dbReference>
<comment type="subcellular location">
    <subcellularLocation>
        <location evidence="1">Cytoplasm</location>
        <location evidence="1">Cytoskeleton</location>
    </subcellularLocation>
</comment>
<reference evidence="6 7" key="1">
    <citation type="journal article" date="2018" name="Biotechnol. Adv.">
        <title>Improved genomic resources and new bioinformatic workflow for the carcinogenic parasite Clonorchis sinensis: Biotechnological implications.</title>
        <authorList>
            <person name="Wang D."/>
            <person name="Korhonen P.K."/>
            <person name="Gasser R.B."/>
            <person name="Young N.D."/>
        </authorList>
    </citation>
    <scope>NUCLEOTIDE SEQUENCE [LARGE SCALE GENOMIC DNA]</scope>
    <source>
        <strain evidence="6">Cs-k2</strain>
    </source>
</reference>
<evidence type="ECO:0000256" key="4">
    <source>
        <dbReference type="ARBA" id="ARBA00022490"/>
    </source>
</evidence>
<gene>
    <name evidence="6" type="ORF">CSKR_113754</name>
</gene>
<evidence type="ECO:0000256" key="5">
    <source>
        <dbReference type="ARBA" id="ARBA00023212"/>
    </source>
</evidence>
<protein>
    <recommendedName>
        <fullName evidence="3">KIF-binding protein</fullName>
    </recommendedName>
</protein>
<evidence type="ECO:0000256" key="1">
    <source>
        <dbReference type="ARBA" id="ARBA00004245"/>
    </source>
</evidence>
<evidence type="ECO:0000313" key="7">
    <source>
        <dbReference type="Proteomes" id="UP000286415"/>
    </source>
</evidence>
<dbReference type="Pfam" id="PF12309">
    <property type="entry name" value="KBP_C"/>
    <property type="match status" value="1"/>
</dbReference>